<sequence>MHFNEQQIEQIKSGTPVVAIAKRCGIPRRAAFRAAAQAVIDGQLDDRVLSHCMIAEYHRVLTKTPAKSLAPAKNSSAPKPTQAKLAAVGYDTERAAKTPAEAWAEHRDAFERKVAKSSKSHVIKRQDASPFVIYHITDPHLDDDATPLALIESDIRASHAMNAIMIHGGDALNNWPSSGRLAAKWGDQQCTLEDSLLRLRHYIDILAADVWVDGNHEEMSSHLIPLINGMLGDETIRDYWRCDVTIKSPGGRDLRLAVSHKFGKGKSWFHALQGHIREMLEGRDIDLLLDGHMHQAGVLEHHLPERGTTTLCVASAGYKVVDNFASRISHGGKAPRIRGRAHWIVVDPLAPAGAALCTAFTEPEQAAAYKAGLDMARRIAA</sequence>
<protein>
    <recommendedName>
        <fullName evidence="3">Calcineurin-like phosphoesterase domain-containing protein</fullName>
    </recommendedName>
</protein>
<proteinExistence type="predicted"/>
<evidence type="ECO:0000313" key="1">
    <source>
        <dbReference type="EMBL" id="ATQ56536.1"/>
    </source>
</evidence>
<dbReference type="SUPFAM" id="SSF56300">
    <property type="entry name" value="Metallo-dependent phosphatases"/>
    <property type="match status" value="1"/>
</dbReference>
<evidence type="ECO:0008006" key="3">
    <source>
        <dbReference type="Google" id="ProtNLM"/>
    </source>
</evidence>
<reference evidence="1 2" key="1">
    <citation type="submission" date="2017-10" db="EMBL/GenBank/DDBJ databases">
        <title>Complete genome sequence of Paracoccus yeei TT13 isolated from human skin.</title>
        <authorList>
            <person name="Lee K."/>
            <person name="Lim J.Y."/>
            <person name="Hwang I."/>
        </authorList>
    </citation>
    <scope>NUCLEOTIDE SEQUENCE [LARGE SCALE GENOMIC DNA]</scope>
    <source>
        <strain evidence="1 2">TT13</strain>
    </source>
</reference>
<name>A0A2D2C234_9RHOB</name>
<dbReference type="GeneID" id="78898479"/>
<gene>
    <name evidence="1" type="ORF">PYTT13_12540</name>
</gene>
<dbReference type="EMBL" id="CP024422">
    <property type="protein sequence ID" value="ATQ56536.1"/>
    <property type="molecule type" value="Genomic_DNA"/>
</dbReference>
<organism evidence="1 2">
    <name type="scientific">Paracoccus yeei</name>
    <dbReference type="NCBI Taxonomy" id="147645"/>
    <lineage>
        <taxon>Bacteria</taxon>
        <taxon>Pseudomonadati</taxon>
        <taxon>Pseudomonadota</taxon>
        <taxon>Alphaproteobacteria</taxon>
        <taxon>Rhodobacterales</taxon>
        <taxon>Paracoccaceae</taxon>
        <taxon>Paracoccus</taxon>
    </lineage>
</organism>
<dbReference type="InterPro" id="IPR029052">
    <property type="entry name" value="Metallo-depent_PP-like"/>
</dbReference>
<dbReference type="Proteomes" id="UP000229314">
    <property type="component" value="Chromosome"/>
</dbReference>
<accession>A0A2D2C234</accession>
<evidence type="ECO:0000313" key="2">
    <source>
        <dbReference type="Proteomes" id="UP000229314"/>
    </source>
</evidence>
<dbReference type="AlphaFoldDB" id="A0A2D2C234"/>
<dbReference type="RefSeq" id="WP_099649331.1">
    <property type="nucleotide sequence ID" value="NZ_CP024422.1"/>
</dbReference>